<name>A0A1J1J2R9_9DIPT</name>
<dbReference type="PANTHER" id="PTHR24118:SF99">
    <property type="entry name" value="POTE ANKYRIN DOMAIN FAMILY MEMBER 3C-RELATED"/>
    <property type="match status" value="1"/>
</dbReference>
<organism evidence="2 3">
    <name type="scientific">Clunio marinus</name>
    <dbReference type="NCBI Taxonomy" id="568069"/>
    <lineage>
        <taxon>Eukaryota</taxon>
        <taxon>Metazoa</taxon>
        <taxon>Ecdysozoa</taxon>
        <taxon>Arthropoda</taxon>
        <taxon>Hexapoda</taxon>
        <taxon>Insecta</taxon>
        <taxon>Pterygota</taxon>
        <taxon>Neoptera</taxon>
        <taxon>Endopterygota</taxon>
        <taxon>Diptera</taxon>
        <taxon>Nematocera</taxon>
        <taxon>Chironomoidea</taxon>
        <taxon>Chironomidae</taxon>
        <taxon>Clunio</taxon>
    </lineage>
</organism>
<dbReference type="PANTHER" id="PTHR24118">
    <property type="entry name" value="POTE ANKYRIN DOMAIN"/>
    <property type="match status" value="1"/>
</dbReference>
<sequence length="401" mass="46888">MANPDMNLSVELSMVISASTSQSYNKAEVVKLLTTGADINFQDANRNFNTPLHLAIQRRNIELIKVLLDFKPSQKISNMNGERPRDFAMNLNHFDIVKLLDAHRETSKVLQSGVDHHHTFDNDSGVSLEPQSDYKLKKPTFYVSTRVEYILSISKIDPYFKRTSFDTEALKEIYAKLDENVSLRPLLKITKEIRNLEIYYLFDQENDELSSCNVNELTGTIFIYGPRNVAAISATLAHRILHYTLNHINDNDCKPYRRKQAEKMFKFKKIVTVYKRKIENLNPIMQHVFDFPEDLWDAELIACVPYILAFYHDDLPTLHTIIQHHQDLFDFYYGVVLKDIDDYLVRENLKRFKARPVEGSSFGKAKSYDPYKLERMDEKYGSNYRHNKRNNQDLERICVIL</sequence>
<dbReference type="PROSITE" id="PS50297">
    <property type="entry name" value="ANK_REP_REGION"/>
    <property type="match status" value="1"/>
</dbReference>
<proteinExistence type="predicted"/>
<keyword evidence="3" id="KW-1185">Reference proteome</keyword>
<dbReference type="AlphaFoldDB" id="A0A1J1J2R9"/>
<gene>
    <name evidence="2" type="ORF">CLUMA_CG018176</name>
</gene>
<reference evidence="2 3" key="1">
    <citation type="submission" date="2015-04" db="EMBL/GenBank/DDBJ databases">
        <authorList>
            <person name="Syromyatnikov M.Y."/>
            <person name="Popov V.N."/>
        </authorList>
    </citation>
    <scope>NUCLEOTIDE SEQUENCE [LARGE SCALE GENOMIC DNA]</scope>
</reference>
<dbReference type="SUPFAM" id="SSF48403">
    <property type="entry name" value="Ankyrin repeat"/>
    <property type="match status" value="1"/>
</dbReference>
<dbReference type="Proteomes" id="UP000183832">
    <property type="component" value="Unassembled WGS sequence"/>
</dbReference>
<keyword evidence="1" id="KW-0040">ANK repeat</keyword>
<evidence type="ECO:0000313" key="3">
    <source>
        <dbReference type="Proteomes" id="UP000183832"/>
    </source>
</evidence>
<evidence type="ECO:0000256" key="1">
    <source>
        <dbReference type="PROSITE-ProRule" id="PRU00023"/>
    </source>
</evidence>
<protein>
    <submittedName>
        <fullName evidence="2">CLUMA_CG018176, isoform A</fullName>
    </submittedName>
</protein>
<accession>A0A1J1J2R9</accession>
<dbReference type="Pfam" id="PF12796">
    <property type="entry name" value="Ank_2"/>
    <property type="match status" value="1"/>
</dbReference>
<evidence type="ECO:0000313" key="2">
    <source>
        <dbReference type="EMBL" id="CRL05153.1"/>
    </source>
</evidence>
<dbReference type="Gene3D" id="1.25.40.20">
    <property type="entry name" value="Ankyrin repeat-containing domain"/>
    <property type="match status" value="1"/>
</dbReference>
<dbReference type="SMART" id="SM00248">
    <property type="entry name" value="ANK"/>
    <property type="match status" value="1"/>
</dbReference>
<dbReference type="InterPro" id="IPR036770">
    <property type="entry name" value="Ankyrin_rpt-contain_sf"/>
</dbReference>
<dbReference type="OrthoDB" id="2157354at2759"/>
<dbReference type="STRING" id="568069.A0A1J1J2R9"/>
<dbReference type="EMBL" id="CVRI01000064">
    <property type="protein sequence ID" value="CRL05153.1"/>
    <property type="molecule type" value="Genomic_DNA"/>
</dbReference>
<feature type="repeat" description="ANK" evidence="1">
    <location>
        <begin position="47"/>
        <end position="79"/>
    </location>
</feature>
<dbReference type="InterPro" id="IPR002110">
    <property type="entry name" value="Ankyrin_rpt"/>
</dbReference>
<dbReference type="PROSITE" id="PS50088">
    <property type="entry name" value="ANK_REPEAT"/>
    <property type="match status" value="1"/>
</dbReference>